<dbReference type="PANTHER" id="PTHR46696">
    <property type="entry name" value="P450, PUTATIVE (EUROFUNG)-RELATED"/>
    <property type="match status" value="1"/>
</dbReference>
<evidence type="ECO:0000313" key="4">
    <source>
        <dbReference type="Proteomes" id="UP000065151"/>
    </source>
</evidence>
<dbReference type="Pfam" id="PF00067">
    <property type="entry name" value="p450"/>
    <property type="match status" value="1"/>
</dbReference>
<dbReference type="GO" id="GO:0020037">
    <property type="term" value="F:heme binding"/>
    <property type="evidence" value="ECO:0007669"/>
    <property type="project" value="InterPro"/>
</dbReference>
<keyword evidence="2" id="KW-0479">Metal-binding</keyword>
<evidence type="ECO:0000313" key="3">
    <source>
        <dbReference type="EMBL" id="ALV41887.1"/>
    </source>
</evidence>
<protein>
    <submittedName>
        <fullName evidence="3">Cytochrome</fullName>
    </submittedName>
</protein>
<dbReference type="GO" id="GO:0036199">
    <property type="term" value="F:cholest-4-en-3-one 26-monooxygenase activity"/>
    <property type="evidence" value="ECO:0007669"/>
    <property type="project" value="TreeGrafter"/>
</dbReference>
<dbReference type="InterPro" id="IPR036396">
    <property type="entry name" value="Cyt_P450_sf"/>
</dbReference>
<accession>A0A0U3NYE0</accession>
<proteinExistence type="inferred from homology"/>
<dbReference type="GO" id="GO:0008395">
    <property type="term" value="F:steroid hydroxylase activity"/>
    <property type="evidence" value="ECO:0007669"/>
    <property type="project" value="TreeGrafter"/>
</dbReference>
<gene>
    <name evidence="3" type="ORF">AU252_12550</name>
</gene>
<dbReference type="InterPro" id="IPR017972">
    <property type="entry name" value="Cyt_P450_CS"/>
</dbReference>
<dbReference type="PANTHER" id="PTHR46696:SF4">
    <property type="entry name" value="BIOTIN BIOSYNTHESIS CYTOCHROME P450"/>
    <property type="match status" value="1"/>
</dbReference>
<dbReference type="GO" id="GO:0005506">
    <property type="term" value="F:iron ion binding"/>
    <property type="evidence" value="ECO:0007669"/>
    <property type="project" value="InterPro"/>
</dbReference>
<dbReference type="AlphaFoldDB" id="A0A0U3NYE0"/>
<organism evidence="3">
    <name type="scientific">Pseudarthrobacter sulfonivorans</name>
    <dbReference type="NCBI Taxonomy" id="121292"/>
    <lineage>
        <taxon>Bacteria</taxon>
        <taxon>Bacillati</taxon>
        <taxon>Actinomycetota</taxon>
        <taxon>Actinomycetes</taxon>
        <taxon>Micrococcales</taxon>
        <taxon>Micrococcaceae</taxon>
        <taxon>Pseudarthrobacter</taxon>
    </lineage>
</organism>
<dbReference type="STRING" id="121292.AU252_12550"/>
<reference evidence="3 4" key="1">
    <citation type="submission" date="2015-12" db="EMBL/GenBank/DDBJ databases">
        <authorList>
            <person name="Shamseldin A."/>
            <person name="Moawad H."/>
            <person name="Abd El-Rahim W.M."/>
            <person name="Sadowsky M.J."/>
        </authorList>
    </citation>
    <scope>NUCLEOTIDE SEQUENCE [LARGE SCALE GENOMIC DNA]</scope>
    <source>
        <strain evidence="3 4">Ar51</strain>
    </source>
</reference>
<dbReference type="Gene3D" id="1.10.630.10">
    <property type="entry name" value="Cytochrome P450"/>
    <property type="match status" value="1"/>
</dbReference>
<sequence>MTTTEIDPTEVDFFTDPDVASKAEPYFDHMLANHPVFREPKYGVVIVTGYEEALQVYHQPEVYSSINRVGGPVIDLPVELVGDDITEILEKHREYFGASDQIVTFDPPVHTDHRAILMGLITPKRLKENEQFLKETADRFLDELIPRGNTEFIWDYAKGYTILAVADLLGVPVEDHQMLLDLLASSPGPVLGNLELQTNNHQTGLEKMYDYFIAKIVERREDPKDDILTGMAVATFPDGSLPEPIEVARIAANLFSAGQETTVQLLGISVARIADDPEVQNLLRSEPALIPKFLEETLRIEAPIKGSFRITKTATSLGGLDLPPGTNVMLLHGAAGRDPRVFDNPEDFDVLRANARQHLAFGRGIHTCPGAPLARAEAVFSIQRLLERTSSIQVSEEHHGPAGAREWDLIRSYKFRGHTKLHLTYTPAGS</sequence>
<dbReference type="GO" id="GO:0006707">
    <property type="term" value="P:cholesterol catabolic process"/>
    <property type="evidence" value="ECO:0007669"/>
    <property type="project" value="TreeGrafter"/>
</dbReference>
<dbReference type="PRINTS" id="PR00359">
    <property type="entry name" value="BP450"/>
</dbReference>
<dbReference type="SUPFAM" id="SSF48264">
    <property type="entry name" value="Cytochrome P450"/>
    <property type="match status" value="1"/>
</dbReference>
<dbReference type="InterPro" id="IPR002397">
    <property type="entry name" value="Cyt_P450_B"/>
</dbReference>
<dbReference type="KEGG" id="psul:AU252_12550"/>
<keyword evidence="2" id="KW-0408">Iron</keyword>
<keyword evidence="2" id="KW-0503">Monooxygenase</keyword>
<evidence type="ECO:0000256" key="2">
    <source>
        <dbReference type="RuleBase" id="RU000461"/>
    </source>
</evidence>
<dbReference type="PROSITE" id="PS00086">
    <property type="entry name" value="CYTOCHROME_P450"/>
    <property type="match status" value="1"/>
</dbReference>
<evidence type="ECO:0000256" key="1">
    <source>
        <dbReference type="ARBA" id="ARBA00010617"/>
    </source>
</evidence>
<keyword evidence="2" id="KW-0560">Oxidoreductase</keyword>
<name>A0A0U3NYE0_9MICC</name>
<keyword evidence="2" id="KW-0349">Heme</keyword>
<dbReference type="Proteomes" id="UP000065151">
    <property type="component" value="Chromosome"/>
</dbReference>
<dbReference type="InterPro" id="IPR001128">
    <property type="entry name" value="Cyt_P450"/>
</dbReference>
<comment type="similarity">
    <text evidence="1 2">Belongs to the cytochrome P450 family.</text>
</comment>
<dbReference type="RefSeq" id="WP_058931011.1">
    <property type="nucleotide sequence ID" value="NZ_CP013747.1"/>
</dbReference>
<dbReference type="EMBL" id="CP013747">
    <property type="protein sequence ID" value="ALV41887.1"/>
    <property type="molecule type" value="Genomic_DNA"/>
</dbReference>